<gene>
    <name evidence="2" type="ORF">GCM10022214_52730</name>
</gene>
<dbReference type="Gene3D" id="3.40.50.150">
    <property type="entry name" value="Vaccinia Virus protein VP39"/>
    <property type="match status" value="1"/>
</dbReference>
<keyword evidence="3" id="KW-1185">Reference proteome</keyword>
<dbReference type="SUPFAM" id="SSF53335">
    <property type="entry name" value="S-adenosyl-L-methionine-dependent methyltransferases"/>
    <property type="match status" value="1"/>
</dbReference>
<dbReference type="GO" id="GO:0008168">
    <property type="term" value="F:methyltransferase activity"/>
    <property type="evidence" value="ECO:0007669"/>
    <property type="project" value="UniProtKB-KW"/>
</dbReference>
<evidence type="ECO:0000259" key="1">
    <source>
        <dbReference type="Pfam" id="PF08241"/>
    </source>
</evidence>
<protein>
    <submittedName>
        <fullName evidence="2">Class I SAM-dependent methyltransferase</fullName>
    </submittedName>
</protein>
<evidence type="ECO:0000313" key="2">
    <source>
        <dbReference type="EMBL" id="GAA4086113.1"/>
    </source>
</evidence>
<dbReference type="PANTHER" id="PTHR43591">
    <property type="entry name" value="METHYLTRANSFERASE"/>
    <property type="match status" value="1"/>
</dbReference>
<accession>A0ABP7WCI9</accession>
<comment type="caution">
    <text evidence="2">The sequence shown here is derived from an EMBL/GenBank/DDBJ whole genome shotgun (WGS) entry which is preliminary data.</text>
</comment>
<reference evidence="3" key="1">
    <citation type="journal article" date="2019" name="Int. J. Syst. Evol. Microbiol.">
        <title>The Global Catalogue of Microorganisms (GCM) 10K type strain sequencing project: providing services to taxonomists for standard genome sequencing and annotation.</title>
        <authorList>
            <consortium name="The Broad Institute Genomics Platform"/>
            <consortium name="The Broad Institute Genome Sequencing Center for Infectious Disease"/>
            <person name="Wu L."/>
            <person name="Ma J."/>
        </authorList>
    </citation>
    <scope>NUCLEOTIDE SEQUENCE [LARGE SCALE GENOMIC DNA]</scope>
    <source>
        <strain evidence="3">JCM 16702</strain>
    </source>
</reference>
<dbReference type="InterPro" id="IPR029063">
    <property type="entry name" value="SAM-dependent_MTases_sf"/>
</dbReference>
<proteinExistence type="predicted"/>
<organism evidence="2 3">
    <name type="scientific">Actinomadura miaoliensis</name>
    <dbReference type="NCBI Taxonomy" id="430685"/>
    <lineage>
        <taxon>Bacteria</taxon>
        <taxon>Bacillati</taxon>
        <taxon>Actinomycetota</taxon>
        <taxon>Actinomycetes</taxon>
        <taxon>Streptosporangiales</taxon>
        <taxon>Thermomonosporaceae</taxon>
        <taxon>Actinomadura</taxon>
    </lineage>
</organism>
<keyword evidence="2" id="KW-0489">Methyltransferase</keyword>
<feature type="domain" description="Methyltransferase type 11" evidence="1">
    <location>
        <begin position="112"/>
        <end position="212"/>
    </location>
</feature>
<dbReference type="Proteomes" id="UP001500683">
    <property type="component" value="Unassembled WGS sequence"/>
</dbReference>
<keyword evidence="2" id="KW-0808">Transferase</keyword>
<name>A0ABP7WCI9_9ACTN</name>
<dbReference type="EMBL" id="BAAAZG010000039">
    <property type="protein sequence ID" value="GAA4086113.1"/>
    <property type="molecule type" value="Genomic_DNA"/>
</dbReference>
<dbReference type="CDD" id="cd02440">
    <property type="entry name" value="AdoMet_MTases"/>
    <property type="match status" value="1"/>
</dbReference>
<dbReference type="InterPro" id="IPR013216">
    <property type="entry name" value="Methyltransf_11"/>
</dbReference>
<dbReference type="PANTHER" id="PTHR43591:SF24">
    <property type="entry name" value="2-METHOXY-6-POLYPRENYL-1,4-BENZOQUINOL METHYLASE, MITOCHONDRIAL"/>
    <property type="match status" value="1"/>
</dbReference>
<evidence type="ECO:0000313" key="3">
    <source>
        <dbReference type="Proteomes" id="UP001500683"/>
    </source>
</evidence>
<dbReference type="GO" id="GO:0032259">
    <property type="term" value="P:methylation"/>
    <property type="evidence" value="ECO:0007669"/>
    <property type="project" value="UniProtKB-KW"/>
</dbReference>
<dbReference type="Pfam" id="PF08241">
    <property type="entry name" value="Methyltransf_11"/>
    <property type="match status" value="1"/>
</dbReference>
<sequence>MTAHGRDAHGRRPAPLERIAGLLREPTDVPAEPSAGYLDLLGPQAGPTPTLAQRVMQSTFLPRIYERVWRPVGFNIAKGWPFGPDTAEEHALARDWLGLGQPGDAGPGATVLDVACGPGNVTRALAAGVAEDGLVVGLDASRTMLEEAVAHAVPAPGRAAIGYVRGNAVDLPFRDGCFDAVCCFGALYLFDDPWAALDAMTRVLKPGGRLVVLTSRRPDLPLAQTGGGLVRALVGVRMFGDREITRALTDRGLTGVRQRRYPLMQMVGARLEGPGTG</sequence>